<dbReference type="EMBL" id="CAXAMN010026139">
    <property type="protein sequence ID" value="CAK9100890.1"/>
    <property type="molecule type" value="Genomic_DNA"/>
</dbReference>
<keyword evidence="2" id="KW-1185">Reference proteome</keyword>
<organism evidence="1 2">
    <name type="scientific">Durusdinium trenchii</name>
    <dbReference type="NCBI Taxonomy" id="1381693"/>
    <lineage>
        <taxon>Eukaryota</taxon>
        <taxon>Sar</taxon>
        <taxon>Alveolata</taxon>
        <taxon>Dinophyceae</taxon>
        <taxon>Suessiales</taxon>
        <taxon>Symbiodiniaceae</taxon>
        <taxon>Durusdinium</taxon>
    </lineage>
</organism>
<dbReference type="Proteomes" id="UP001642484">
    <property type="component" value="Unassembled WGS sequence"/>
</dbReference>
<evidence type="ECO:0000313" key="2">
    <source>
        <dbReference type="Proteomes" id="UP001642484"/>
    </source>
</evidence>
<reference evidence="1 2" key="1">
    <citation type="submission" date="2024-02" db="EMBL/GenBank/DDBJ databases">
        <authorList>
            <person name="Chen Y."/>
            <person name="Shah S."/>
            <person name="Dougan E. K."/>
            <person name="Thang M."/>
            <person name="Chan C."/>
        </authorList>
    </citation>
    <scope>NUCLEOTIDE SEQUENCE [LARGE SCALE GENOMIC DNA]</scope>
</reference>
<accession>A0ABP0RJV5</accession>
<protein>
    <submittedName>
        <fullName evidence="1">Uncharacterized protein</fullName>
    </submittedName>
</protein>
<comment type="caution">
    <text evidence="1">The sequence shown here is derived from an EMBL/GenBank/DDBJ whole genome shotgun (WGS) entry which is preliminary data.</text>
</comment>
<proteinExistence type="predicted"/>
<sequence length="151" mass="16591">MFSARRDILCFSIDAKNVGPVLTVSCRTTGPPLQLLDTSWCNSSDRTSTVLGASSLHLRDVRRLLRELLQRMRQNLERGEPCHAELPEGGGFRSAQELRRCLADAVANGEEDPFLKPLFALYEELADLGHSREVSGRCAASAPPLACDEHG</sequence>
<gene>
    <name evidence="1" type="ORF">CCMP2556_LOCUS47610</name>
</gene>
<name>A0ABP0RJV5_9DINO</name>
<evidence type="ECO:0000313" key="1">
    <source>
        <dbReference type="EMBL" id="CAK9100890.1"/>
    </source>
</evidence>